<protein>
    <submittedName>
        <fullName evidence="1">Uncharacterized protein</fullName>
    </submittedName>
</protein>
<dbReference type="RefSeq" id="WP_211216457.1">
    <property type="nucleotide sequence ID" value="NZ_JBIAZU010000004.1"/>
</dbReference>
<accession>A0ABW6WG03</accession>
<keyword evidence="2" id="KW-1185">Reference proteome</keyword>
<evidence type="ECO:0000313" key="2">
    <source>
        <dbReference type="Proteomes" id="UP001602245"/>
    </source>
</evidence>
<evidence type="ECO:0000313" key="1">
    <source>
        <dbReference type="EMBL" id="MFF5291968.1"/>
    </source>
</evidence>
<sequence length="67" mass="7441">MIAEHFQFFDVGQSRSLPWSRRPEASRLLAALQDPSRGFVAVVIGEPYRAFYGNQFGLTLPLSPTGS</sequence>
<organism evidence="1 2">
    <name type="scientific">Paractinoplanes globisporus</name>
    <dbReference type="NCBI Taxonomy" id="113565"/>
    <lineage>
        <taxon>Bacteria</taxon>
        <taxon>Bacillati</taxon>
        <taxon>Actinomycetota</taxon>
        <taxon>Actinomycetes</taxon>
        <taxon>Micromonosporales</taxon>
        <taxon>Micromonosporaceae</taxon>
        <taxon>Paractinoplanes</taxon>
    </lineage>
</organism>
<dbReference type="EMBL" id="JBIAZU010000004">
    <property type="protein sequence ID" value="MFF5291968.1"/>
    <property type="molecule type" value="Genomic_DNA"/>
</dbReference>
<reference evidence="1 2" key="1">
    <citation type="submission" date="2024-10" db="EMBL/GenBank/DDBJ databases">
        <title>The Natural Products Discovery Center: Release of the First 8490 Sequenced Strains for Exploring Actinobacteria Biosynthetic Diversity.</title>
        <authorList>
            <person name="Kalkreuter E."/>
            <person name="Kautsar S.A."/>
            <person name="Yang D."/>
            <person name="Bader C.D."/>
            <person name="Teijaro C.N."/>
            <person name="Fluegel L."/>
            <person name="Davis C.M."/>
            <person name="Simpson J.R."/>
            <person name="Lauterbach L."/>
            <person name="Steele A.D."/>
            <person name="Gui C."/>
            <person name="Meng S."/>
            <person name="Li G."/>
            <person name="Viehrig K."/>
            <person name="Ye F."/>
            <person name="Su P."/>
            <person name="Kiefer A.F."/>
            <person name="Nichols A."/>
            <person name="Cepeda A.J."/>
            <person name="Yan W."/>
            <person name="Fan B."/>
            <person name="Jiang Y."/>
            <person name="Adhikari A."/>
            <person name="Zheng C.-J."/>
            <person name="Schuster L."/>
            <person name="Cowan T.M."/>
            <person name="Smanski M.J."/>
            <person name="Chevrette M.G."/>
            <person name="De Carvalho L.P.S."/>
            <person name="Shen B."/>
        </authorList>
    </citation>
    <scope>NUCLEOTIDE SEQUENCE [LARGE SCALE GENOMIC DNA]</scope>
    <source>
        <strain evidence="1 2">NPDC000087</strain>
    </source>
</reference>
<gene>
    <name evidence="1" type="ORF">ACFY35_21205</name>
</gene>
<comment type="caution">
    <text evidence="1">The sequence shown here is derived from an EMBL/GenBank/DDBJ whole genome shotgun (WGS) entry which is preliminary data.</text>
</comment>
<name>A0ABW6WG03_9ACTN</name>
<proteinExistence type="predicted"/>
<dbReference type="Proteomes" id="UP001602245">
    <property type="component" value="Unassembled WGS sequence"/>
</dbReference>